<evidence type="ECO:0000313" key="3">
    <source>
        <dbReference type="Proteomes" id="UP000240608"/>
    </source>
</evidence>
<keyword evidence="1" id="KW-1133">Transmembrane helix</keyword>
<dbReference type="AlphaFoldDB" id="A0A2T4DDF8"/>
<dbReference type="GO" id="GO:0005886">
    <property type="term" value="C:plasma membrane"/>
    <property type="evidence" value="ECO:0007669"/>
    <property type="project" value="TreeGrafter"/>
</dbReference>
<keyword evidence="1" id="KW-0812">Transmembrane</keyword>
<protein>
    <recommendedName>
        <fullName evidence="4">Efflux RND transporter permease subunit</fullName>
    </recommendedName>
</protein>
<dbReference type="Gene3D" id="3.30.70.1430">
    <property type="entry name" value="Multidrug efflux transporter AcrB pore domain"/>
    <property type="match status" value="1"/>
</dbReference>
<comment type="caution">
    <text evidence="2">The sequence shown here is derived from an EMBL/GenBank/DDBJ whole genome shotgun (WGS) entry which is preliminary data.</text>
</comment>
<dbReference type="InterPro" id="IPR001036">
    <property type="entry name" value="Acrflvin-R"/>
</dbReference>
<dbReference type="Pfam" id="PF00873">
    <property type="entry name" value="ACR_tran"/>
    <property type="match status" value="1"/>
</dbReference>
<organism evidence="2 3">
    <name type="scientific">Marivirga lumbricoides</name>
    <dbReference type="NCBI Taxonomy" id="1046115"/>
    <lineage>
        <taxon>Bacteria</taxon>
        <taxon>Pseudomonadati</taxon>
        <taxon>Bacteroidota</taxon>
        <taxon>Cytophagia</taxon>
        <taxon>Cytophagales</taxon>
        <taxon>Marivirgaceae</taxon>
        <taxon>Marivirga</taxon>
    </lineage>
</organism>
<dbReference type="PANTHER" id="PTHR32063">
    <property type="match status" value="1"/>
</dbReference>
<reference evidence="2 3" key="1">
    <citation type="submission" date="2018-03" db="EMBL/GenBank/DDBJ databases">
        <title>Cross-interface Injection: A General Nanoliter Liquid Handling Method Applied to Single Cells Genome Amplification Automated Nanoliter Liquid Handling Applied to Single Cell Multiple Displacement Amplification.</title>
        <authorList>
            <person name="Yun J."/>
            <person name="Xu P."/>
            <person name="Xu J."/>
            <person name="Dai X."/>
            <person name="Wang Y."/>
            <person name="Zheng X."/>
            <person name="Cao C."/>
            <person name="Yi Q."/>
            <person name="Zhu Y."/>
            <person name="Wang L."/>
            <person name="Dong Z."/>
            <person name="Huang Y."/>
            <person name="Huang L."/>
            <person name="Du W."/>
        </authorList>
    </citation>
    <scope>NUCLEOTIDE SEQUENCE [LARGE SCALE GENOMIC DNA]</scope>
    <source>
        <strain evidence="2 3">Z-D1-2</strain>
    </source>
</reference>
<dbReference type="Proteomes" id="UP000240608">
    <property type="component" value="Unassembled WGS sequence"/>
</dbReference>
<dbReference type="PRINTS" id="PR00702">
    <property type="entry name" value="ACRIFLAVINRP"/>
</dbReference>
<feature type="transmembrane region" description="Helical" evidence="1">
    <location>
        <begin position="25"/>
        <end position="44"/>
    </location>
</feature>
<name>A0A2T4DDF8_9BACT</name>
<evidence type="ECO:0000313" key="2">
    <source>
        <dbReference type="EMBL" id="PTB91788.1"/>
    </source>
</evidence>
<dbReference type="GO" id="GO:0042910">
    <property type="term" value="F:xenobiotic transmembrane transporter activity"/>
    <property type="evidence" value="ECO:0007669"/>
    <property type="project" value="TreeGrafter"/>
</dbReference>
<accession>A0A2T4DDF8</accession>
<dbReference type="Gene3D" id="1.20.1640.10">
    <property type="entry name" value="Multidrug efflux transporter AcrB transmembrane domain"/>
    <property type="match status" value="1"/>
</dbReference>
<dbReference type="SUPFAM" id="SSF82693">
    <property type="entry name" value="Multidrug efflux transporter AcrB pore domain, PN1, PN2, PC1 and PC2 subdomains"/>
    <property type="match status" value="1"/>
</dbReference>
<evidence type="ECO:0008006" key="4">
    <source>
        <dbReference type="Google" id="ProtNLM"/>
    </source>
</evidence>
<sequence length="82" mass="9312">MSEQKKKKLEKEFGLTSMSVNNRTTVYVLTFIIVLMGVISYINLPKENFPEISQPTIYVGTPHPGNSPADMEKLITRPLEKE</sequence>
<dbReference type="PANTHER" id="PTHR32063:SF0">
    <property type="entry name" value="SWARMING MOTILITY PROTEIN SWRC"/>
    <property type="match status" value="1"/>
</dbReference>
<proteinExistence type="predicted"/>
<feature type="non-terminal residue" evidence="2">
    <location>
        <position position="82"/>
    </location>
</feature>
<evidence type="ECO:0000256" key="1">
    <source>
        <dbReference type="SAM" id="Phobius"/>
    </source>
</evidence>
<dbReference type="EMBL" id="PYVU01000307">
    <property type="protein sequence ID" value="PTB91788.1"/>
    <property type="molecule type" value="Genomic_DNA"/>
</dbReference>
<keyword evidence="1" id="KW-0472">Membrane</keyword>
<gene>
    <name evidence="2" type="ORF">C9994_14950</name>
</gene>